<name>A0A8B9X5W8_BOSMU</name>
<dbReference type="AlphaFoldDB" id="A0A8B9X5W8"/>
<organism evidence="2 3">
    <name type="scientific">Bos mutus grunniens</name>
    <name type="common">Wild yak</name>
    <name type="synonym">Bos grunniens</name>
    <dbReference type="NCBI Taxonomy" id="30521"/>
    <lineage>
        <taxon>Eukaryota</taxon>
        <taxon>Metazoa</taxon>
        <taxon>Chordata</taxon>
        <taxon>Craniata</taxon>
        <taxon>Vertebrata</taxon>
        <taxon>Euteleostomi</taxon>
        <taxon>Mammalia</taxon>
        <taxon>Eutheria</taxon>
        <taxon>Laurasiatheria</taxon>
        <taxon>Artiodactyla</taxon>
        <taxon>Ruminantia</taxon>
        <taxon>Pecora</taxon>
        <taxon>Bovidae</taxon>
        <taxon>Bovinae</taxon>
        <taxon>Bos</taxon>
    </lineage>
</organism>
<keyword evidence="3" id="KW-1185">Reference proteome</keyword>
<accession>A0A8B9X5W8</accession>
<evidence type="ECO:0000313" key="2">
    <source>
        <dbReference type="Ensembl" id="ENSBGRP00000017476.1"/>
    </source>
</evidence>
<dbReference type="Ensembl" id="ENSBGRT00000020224.1">
    <property type="protein sequence ID" value="ENSBGRP00000017476.1"/>
    <property type="gene ID" value="ENSBGRG00000011077.1"/>
</dbReference>
<evidence type="ECO:0000256" key="1">
    <source>
        <dbReference type="SAM" id="MobiDB-lite"/>
    </source>
</evidence>
<dbReference type="Proteomes" id="UP000694520">
    <property type="component" value="Chromosome 4"/>
</dbReference>
<reference evidence="2" key="1">
    <citation type="submission" date="2019-05" db="EMBL/GenBank/DDBJ databases">
        <authorList>
            <person name="Zhang S."/>
            <person name="Liu J."/>
        </authorList>
    </citation>
    <scope>NUCLEOTIDE SEQUENCE [LARGE SCALE GENOMIC DNA]</scope>
</reference>
<feature type="compositionally biased region" description="Gly residues" evidence="1">
    <location>
        <begin position="37"/>
        <end position="55"/>
    </location>
</feature>
<reference evidence="2" key="2">
    <citation type="submission" date="2025-08" db="UniProtKB">
        <authorList>
            <consortium name="Ensembl"/>
        </authorList>
    </citation>
    <scope>IDENTIFICATION</scope>
</reference>
<evidence type="ECO:0000313" key="3">
    <source>
        <dbReference type="Proteomes" id="UP000694520"/>
    </source>
</evidence>
<feature type="region of interest" description="Disordered" evidence="1">
    <location>
        <begin position="1"/>
        <end position="58"/>
    </location>
</feature>
<proteinExistence type="predicted"/>
<protein>
    <submittedName>
        <fullName evidence="2">Uncharacterized protein</fullName>
    </submittedName>
</protein>
<reference evidence="2" key="3">
    <citation type="submission" date="2025-09" db="UniProtKB">
        <authorList>
            <consortium name="Ensembl"/>
        </authorList>
    </citation>
    <scope>IDENTIFICATION</scope>
</reference>
<sequence length="129" mass="13515">MVLAGPGLQPRPTKPAGGGRRASRGPGRAAGREDGDGGGWPGLGAGGGAAGGWGPSGLLLRRKKTTNYRNMADARPELCRKAFCSSWRRALRPAEVPLEVGEAQRPATGRQPGFCVWTVRRGLGAESRR</sequence>